<protein>
    <submittedName>
        <fullName evidence="2">Uncharacterized protein</fullName>
    </submittedName>
</protein>
<accession>M1Y638</accession>
<evidence type="ECO:0000313" key="2">
    <source>
        <dbReference type="EMBL" id="CCQ38026.1"/>
    </source>
</evidence>
<dbReference type="HOGENOM" id="CLU_2433947_0_0_2"/>
<gene>
    <name evidence="2" type="ordered locus">Nmlp_3915</name>
</gene>
<dbReference type="AlphaFoldDB" id="M1Y638"/>
<dbReference type="KEGG" id="nmo:Nmlp_3915"/>
<evidence type="ECO:0000313" key="3">
    <source>
        <dbReference type="Proteomes" id="UP000011867"/>
    </source>
</evidence>
<keyword evidence="1" id="KW-0472">Membrane</keyword>
<feature type="transmembrane region" description="Helical" evidence="1">
    <location>
        <begin position="32"/>
        <end position="52"/>
    </location>
</feature>
<dbReference type="Proteomes" id="UP000011867">
    <property type="component" value="Chromosome"/>
</dbReference>
<feature type="transmembrane region" description="Helical" evidence="1">
    <location>
        <begin position="6"/>
        <end position="25"/>
    </location>
</feature>
<dbReference type="EMBL" id="HF582854">
    <property type="protein sequence ID" value="CCQ38026.1"/>
    <property type="molecule type" value="Genomic_DNA"/>
</dbReference>
<dbReference type="eggNOG" id="ENOG502N5JY">
    <property type="taxonomic scope" value="Archaea"/>
</dbReference>
<proteinExistence type="predicted"/>
<organism evidence="2 3">
    <name type="scientific">Natronomonas moolapensis (strain DSM 18674 / CECT 7526 / JCM 14361 / 8.8.11)</name>
    <dbReference type="NCBI Taxonomy" id="268739"/>
    <lineage>
        <taxon>Archaea</taxon>
        <taxon>Methanobacteriati</taxon>
        <taxon>Methanobacteriota</taxon>
        <taxon>Stenosarchaea group</taxon>
        <taxon>Halobacteria</taxon>
        <taxon>Halobacteriales</taxon>
        <taxon>Natronomonadaceae</taxon>
        <taxon>Natronomonas</taxon>
    </lineage>
</organism>
<keyword evidence="3" id="KW-1185">Reference proteome</keyword>
<keyword evidence="1" id="KW-0812">Transmembrane</keyword>
<keyword evidence="1" id="KW-1133">Transmembrane helix</keyword>
<reference evidence="2 3" key="1">
    <citation type="journal article" date="2013" name="Genome Announc.">
        <title>Genome of the haloarchaeon Natronomonas moolapensis, a neutrophilic member of a previously haloalkaliphilic genus.</title>
        <authorList>
            <person name="Dyall-Smith M.L."/>
            <person name="Pfeiffer F."/>
            <person name="Oberwinkler T."/>
            <person name="Klee K."/>
            <person name="Rampp M."/>
            <person name="Palm P."/>
            <person name="Gross K."/>
            <person name="Schuster S.C."/>
            <person name="Oesterhelt D."/>
        </authorList>
    </citation>
    <scope>NUCLEOTIDE SEQUENCE [LARGE SCALE GENOMIC DNA]</scope>
    <source>
        <strain evidence="3">DSM 18674 / JCM 14361 / 8.8.11</strain>
    </source>
</reference>
<evidence type="ECO:0000256" key="1">
    <source>
        <dbReference type="SAM" id="Phobius"/>
    </source>
</evidence>
<sequence length="90" mass="9647">MRAARFVTLCFVYSGLVFFAQYAALYGVSFEIAGLAQLGVGLSILAAGLFRMKNPEAEAQNPAEYGVLAYGTAALSVFITIIFFGQLLLL</sequence>
<name>M1Y638_NATM8</name>
<dbReference type="OrthoDB" id="206229at2157"/>
<feature type="transmembrane region" description="Helical" evidence="1">
    <location>
        <begin position="67"/>
        <end position="89"/>
    </location>
</feature>